<feature type="non-terminal residue" evidence="1">
    <location>
        <position position="1"/>
    </location>
</feature>
<comment type="caution">
    <text evidence="1">The sequence shown here is derived from an EMBL/GenBank/DDBJ whole genome shotgun (WGS) entry which is preliminary data.</text>
</comment>
<proteinExistence type="predicted"/>
<dbReference type="Gene3D" id="3.10.20.90">
    <property type="entry name" value="Phosphatidylinositol 3-kinase Catalytic Subunit, Chain A, domain 1"/>
    <property type="match status" value="1"/>
</dbReference>
<evidence type="ECO:0000313" key="1">
    <source>
        <dbReference type="EMBL" id="CAF4800940.1"/>
    </source>
</evidence>
<dbReference type="Proteomes" id="UP000663848">
    <property type="component" value="Unassembled WGS sequence"/>
</dbReference>
<organism evidence="1 2">
    <name type="scientific">Rotaria socialis</name>
    <dbReference type="NCBI Taxonomy" id="392032"/>
    <lineage>
        <taxon>Eukaryota</taxon>
        <taxon>Metazoa</taxon>
        <taxon>Spiralia</taxon>
        <taxon>Gnathifera</taxon>
        <taxon>Rotifera</taxon>
        <taxon>Eurotatoria</taxon>
        <taxon>Bdelloidea</taxon>
        <taxon>Philodinida</taxon>
        <taxon>Philodinidae</taxon>
        <taxon>Rotaria</taxon>
    </lineage>
</organism>
<gene>
    <name evidence="1" type="ORF">QYT958_LOCUS23868</name>
</gene>
<dbReference type="SUPFAM" id="SSF54236">
    <property type="entry name" value="Ubiquitin-like"/>
    <property type="match status" value="1"/>
</dbReference>
<dbReference type="InterPro" id="IPR029071">
    <property type="entry name" value="Ubiquitin-like_domsf"/>
</dbReference>
<dbReference type="EMBL" id="CAJOBR010004932">
    <property type="protein sequence ID" value="CAF4800940.1"/>
    <property type="molecule type" value="Genomic_DNA"/>
</dbReference>
<dbReference type="AlphaFoldDB" id="A0A821P5L8"/>
<protein>
    <submittedName>
        <fullName evidence="1">Uncharacterized protein</fullName>
    </submittedName>
</protein>
<evidence type="ECO:0000313" key="2">
    <source>
        <dbReference type="Proteomes" id="UP000663848"/>
    </source>
</evidence>
<accession>A0A821P5L8</accession>
<reference evidence="1" key="1">
    <citation type="submission" date="2021-02" db="EMBL/GenBank/DDBJ databases">
        <authorList>
            <person name="Nowell W R."/>
        </authorList>
    </citation>
    <scope>NUCLEOTIDE SEQUENCE</scope>
</reference>
<sequence>MPVFGNGKKKSDEYNCKIFTLDAELHFTIEATTKGSTIFSLVCQTIG</sequence>
<name>A0A821P5L8_9BILA</name>